<dbReference type="InterPro" id="IPR023534">
    <property type="entry name" value="Rof/RNase_P-like"/>
</dbReference>
<dbReference type="Gene3D" id="2.30.30.400">
    <property type="entry name" value="Rof-like"/>
    <property type="match status" value="1"/>
</dbReference>
<accession>A0A2G0CET7</accession>
<name>A0A2G0CET7_9BACT</name>
<comment type="caution">
    <text evidence="1">The sequence shown here is derived from an EMBL/GenBank/DDBJ whole genome shotgun (WGS) entry which is preliminary data.</text>
</comment>
<dbReference type="InterPro" id="IPR038626">
    <property type="entry name" value="Rof-like_sf"/>
</dbReference>
<dbReference type="RefSeq" id="WP_099106099.1">
    <property type="nucleotide sequence ID" value="NZ_JAATJF010000001.1"/>
</dbReference>
<evidence type="ECO:0000313" key="1">
    <source>
        <dbReference type="EMBL" id="PHK98489.1"/>
    </source>
</evidence>
<reference evidence="1 2" key="1">
    <citation type="submission" date="2017-10" db="EMBL/GenBank/DDBJ databases">
        <title>The draft genome sequence of Lewinella marina KCTC 32374.</title>
        <authorList>
            <person name="Wang K."/>
        </authorList>
    </citation>
    <scope>NUCLEOTIDE SEQUENCE [LARGE SCALE GENOMIC DNA]</scope>
    <source>
        <strain evidence="1 2">MKG-38</strain>
    </source>
</reference>
<dbReference type="SUPFAM" id="SSF101744">
    <property type="entry name" value="Rof/RNase P subunit-like"/>
    <property type="match status" value="1"/>
</dbReference>
<dbReference type="OrthoDB" id="5344363at2"/>
<organism evidence="1 2">
    <name type="scientific">Neolewinella marina</name>
    <dbReference type="NCBI Taxonomy" id="438751"/>
    <lineage>
        <taxon>Bacteria</taxon>
        <taxon>Pseudomonadati</taxon>
        <taxon>Bacteroidota</taxon>
        <taxon>Saprospiria</taxon>
        <taxon>Saprospirales</taxon>
        <taxon>Lewinellaceae</taxon>
        <taxon>Neolewinella</taxon>
    </lineage>
</organism>
<dbReference type="Proteomes" id="UP000226437">
    <property type="component" value="Unassembled WGS sequence"/>
</dbReference>
<dbReference type="EMBL" id="PDLO01000003">
    <property type="protein sequence ID" value="PHK98489.1"/>
    <property type="molecule type" value="Genomic_DNA"/>
</dbReference>
<gene>
    <name evidence="1" type="ORF">CGL56_08395</name>
</gene>
<sequence length="182" mass="20893">MNLFYLGPPPPGFLPGTWESPPRRFDRQPLFEVDGVFVFSGLTPLEKDACQLLERSGRPTIRVGAVHVPLHRPAIANILMVREYGPEDELPFLAWLQSRPRTNYQPIDCSFYDRLEAAITTREPIELIYRMGDGKVNAMTCRLEDTKTDQTEEYLKLEGEHWLRLDRIVSLDGVLITRGCTF</sequence>
<proteinExistence type="predicted"/>
<dbReference type="AlphaFoldDB" id="A0A2G0CET7"/>
<keyword evidence="2" id="KW-1185">Reference proteome</keyword>
<protein>
    <submittedName>
        <fullName evidence="1">Uncharacterized protein</fullName>
    </submittedName>
</protein>
<evidence type="ECO:0000313" key="2">
    <source>
        <dbReference type="Proteomes" id="UP000226437"/>
    </source>
</evidence>